<dbReference type="AlphaFoldDB" id="A0A1Y2CK00"/>
<proteinExistence type="predicted"/>
<dbReference type="EMBL" id="MCGO01000014">
    <property type="protein sequence ID" value="ORY47330.1"/>
    <property type="molecule type" value="Genomic_DNA"/>
</dbReference>
<accession>A0A1Y2CK00</accession>
<reference evidence="1 2" key="1">
    <citation type="submission" date="2016-07" db="EMBL/GenBank/DDBJ databases">
        <title>Pervasive Adenine N6-methylation of Active Genes in Fungi.</title>
        <authorList>
            <consortium name="DOE Joint Genome Institute"/>
            <person name="Mondo S.J."/>
            <person name="Dannebaum R.O."/>
            <person name="Kuo R.C."/>
            <person name="Labutti K."/>
            <person name="Haridas S."/>
            <person name="Kuo A."/>
            <person name="Salamov A."/>
            <person name="Ahrendt S.R."/>
            <person name="Lipzen A."/>
            <person name="Sullivan W."/>
            <person name="Andreopoulos W.B."/>
            <person name="Clum A."/>
            <person name="Lindquist E."/>
            <person name="Daum C."/>
            <person name="Ramamoorthy G.K."/>
            <person name="Gryganskyi A."/>
            <person name="Culley D."/>
            <person name="Magnuson J.K."/>
            <person name="James T.Y."/>
            <person name="O'Malley M.A."/>
            <person name="Stajich J.E."/>
            <person name="Spatafora J.W."/>
            <person name="Visel A."/>
            <person name="Grigoriev I.V."/>
        </authorList>
    </citation>
    <scope>NUCLEOTIDE SEQUENCE [LARGE SCALE GENOMIC DNA]</scope>
    <source>
        <strain evidence="1 2">JEL800</strain>
    </source>
</reference>
<gene>
    <name evidence="1" type="ORF">BCR33DRAFT_94283</name>
</gene>
<organism evidence="1 2">
    <name type="scientific">Rhizoclosmatium globosum</name>
    <dbReference type="NCBI Taxonomy" id="329046"/>
    <lineage>
        <taxon>Eukaryota</taxon>
        <taxon>Fungi</taxon>
        <taxon>Fungi incertae sedis</taxon>
        <taxon>Chytridiomycota</taxon>
        <taxon>Chytridiomycota incertae sedis</taxon>
        <taxon>Chytridiomycetes</taxon>
        <taxon>Chytridiales</taxon>
        <taxon>Chytriomycetaceae</taxon>
        <taxon>Rhizoclosmatium</taxon>
    </lineage>
</organism>
<name>A0A1Y2CK00_9FUNG</name>
<comment type="caution">
    <text evidence="1">The sequence shown here is derived from an EMBL/GenBank/DDBJ whole genome shotgun (WGS) entry which is preliminary data.</text>
</comment>
<evidence type="ECO:0000313" key="2">
    <source>
        <dbReference type="Proteomes" id="UP000193642"/>
    </source>
</evidence>
<dbReference type="Proteomes" id="UP000193642">
    <property type="component" value="Unassembled WGS sequence"/>
</dbReference>
<protein>
    <submittedName>
        <fullName evidence="1">Uncharacterized protein</fullName>
    </submittedName>
</protein>
<evidence type="ECO:0000313" key="1">
    <source>
        <dbReference type="EMBL" id="ORY47330.1"/>
    </source>
</evidence>
<sequence>MWCHGRGYGGVLGLNHNPSHSESSQTLNSRIRSTAIKVESYHLRRNHSNNINNESILAHPPT</sequence>
<keyword evidence="2" id="KW-1185">Reference proteome</keyword>